<accession>A0ABU6WW64</accession>
<evidence type="ECO:0000313" key="2">
    <source>
        <dbReference type="EMBL" id="MED6190170.1"/>
    </source>
</evidence>
<protein>
    <submittedName>
        <fullName evidence="2">Uncharacterized protein</fullName>
    </submittedName>
</protein>
<comment type="caution">
    <text evidence="2">The sequence shown here is derived from an EMBL/GenBank/DDBJ whole genome shotgun (WGS) entry which is preliminary data.</text>
</comment>
<evidence type="ECO:0000256" key="1">
    <source>
        <dbReference type="SAM" id="MobiDB-lite"/>
    </source>
</evidence>
<feature type="non-terminal residue" evidence="2">
    <location>
        <position position="78"/>
    </location>
</feature>
<proteinExistence type="predicted"/>
<name>A0ABU6WW64_9FABA</name>
<sequence length="78" mass="8767">MPTIPCPMDVDADKDYLQYWEEIRHHFEYSLVHSSRAFAQLPSDDDQPQSSGAHGQPSYDLSNILLPPVGPSLLRLAT</sequence>
<organism evidence="2 3">
    <name type="scientific">Stylosanthes scabra</name>
    <dbReference type="NCBI Taxonomy" id="79078"/>
    <lineage>
        <taxon>Eukaryota</taxon>
        <taxon>Viridiplantae</taxon>
        <taxon>Streptophyta</taxon>
        <taxon>Embryophyta</taxon>
        <taxon>Tracheophyta</taxon>
        <taxon>Spermatophyta</taxon>
        <taxon>Magnoliopsida</taxon>
        <taxon>eudicotyledons</taxon>
        <taxon>Gunneridae</taxon>
        <taxon>Pentapetalae</taxon>
        <taxon>rosids</taxon>
        <taxon>fabids</taxon>
        <taxon>Fabales</taxon>
        <taxon>Fabaceae</taxon>
        <taxon>Papilionoideae</taxon>
        <taxon>50 kb inversion clade</taxon>
        <taxon>dalbergioids sensu lato</taxon>
        <taxon>Dalbergieae</taxon>
        <taxon>Pterocarpus clade</taxon>
        <taxon>Stylosanthes</taxon>
    </lineage>
</organism>
<feature type="region of interest" description="Disordered" evidence="1">
    <location>
        <begin position="40"/>
        <end position="78"/>
    </location>
</feature>
<gene>
    <name evidence="2" type="ORF">PIB30_103098</name>
</gene>
<evidence type="ECO:0000313" key="3">
    <source>
        <dbReference type="Proteomes" id="UP001341840"/>
    </source>
</evidence>
<keyword evidence="3" id="KW-1185">Reference proteome</keyword>
<dbReference type="EMBL" id="JASCZI010184529">
    <property type="protein sequence ID" value="MED6190170.1"/>
    <property type="molecule type" value="Genomic_DNA"/>
</dbReference>
<dbReference type="Proteomes" id="UP001341840">
    <property type="component" value="Unassembled WGS sequence"/>
</dbReference>
<reference evidence="2 3" key="1">
    <citation type="journal article" date="2023" name="Plants (Basel)">
        <title>Bridging the Gap: Combining Genomics and Transcriptomics Approaches to Understand Stylosanthes scabra, an Orphan Legume from the Brazilian Caatinga.</title>
        <authorList>
            <person name="Ferreira-Neto J.R.C."/>
            <person name="da Silva M.D."/>
            <person name="Binneck E."/>
            <person name="de Melo N.F."/>
            <person name="da Silva R.H."/>
            <person name="de Melo A.L.T.M."/>
            <person name="Pandolfi V."/>
            <person name="Bustamante F.O."/>
            <person name="Brasileiro-Vidal A.C."/>
            <person name="Benko-Iseppon A.M."/>
        </authorList>
    </citation>
    <scope>NUCLEOTIDE SEQUENCE [LARGE SCALE GENOMIC DNA]</scope>
    <source>
        <tissue evidence="2">Leaves</tissue>
    </source>
</reference>